<accession>A0A1B8YMY4</accession>
<proteinExistence type="predicted"/>
<evidence type="ECO:0000313" key="1">
    <source>
        <dbReference type="EMBL" id="OCA56495.1"/>
    </source>
</evidence>
<dbReference type="AlphaFoldDB" id="A0A1B8YMY4"/>
<name>A0A1B8YMY4_9GAMM</name>
<dbReference type="EMBL" id="LOIC01000011">
    <property type="protein sequence ID" value="OCA56495.1"/>
    <property type="molecule type" value="Genomic_DNA"/>
</dbReference>
<sequence>MVKWETMWEGPDSQDVGLEAAIIERKRNSSLVESACAEDVTGLNHAPKLRQ</sequence>
<comment type="caution">
    <text evidence="1">The sequence shown here is derived from an EMBL/GenBank/DDBJ whole genome shotgun (WGS) entry which is preliminary data.</text>
</comment>
<organism evidence="1 2">
    <name type="scientific">Photorhabdus namnaonensis</name>
    <dbReference type="NCBI Taxonomy" id="1851568"/>
    <lineage>
        <taxon>Bacteria</taxon>
        <taxon>Pseudomonadati</taxon>
        <taxon>Pseudomonadota</taxon>
        <taxon>Gammaproteobacteria</taxon>
        <taxon>Enterobacterales</taxon>
        <taxon>Morganellaceae</taxon>
        <taxon>Photorhabdus</taxon>
    </lineage>
</organism>
<keyword evidence="2" id="KW-1185">Reference proteome</keyword>
<protein>
    <submittedName>
        <fullName evidence="1">Uncharacterized protein</fullName>
    </submittedName>
</protein>
<reference evidence="2" key="1">
    <citation type="submission" date="2015-11" db="EMBL/GenBank/DDBJ databases">
        <authorList>
            <person name="Tobias N.J."/>
            <person name="Mishra B."/>
            <person name="Gupta D.K."/>
            <person name="Thines M."/>
            <person name="Stinear T.P."/>
            <person name="Bode H.B."/>
        </authorList>
    </citation>
    <scope>NUCLEOTIDE SEQUENCE [LARGE SCALE GENOMIC DNA]</scope>
    <source>
        <strain evidence="2">PB45.5</strain>
    </source>
</reference>
<gene>
    <name evidence="1" type="ORF">Phpb_00396</name>
</gene>
<dbReference type="Proteomes" id="UP000092665">
    <property type="component" value="Unassembled WGS sequence"/>
</dbReference>
<evidence type="ECO:0000313" key="2">
    <source>
        <dbReference type="Proteomes" id="UP000092665"/>
    </source>
</evidence>